<comment type="subcellular location">
    <subcellularLocation>
        <location evidence="12">Cell inner membrane</location>
        <topology evidence="12">Lipid-anchor</topology>
        <orientation evidence="12">Periplasmic side</orientation>
    </subcellularLocation>
</comment>
<dbReference type="EC" id="2.7.1.180" evidence="1 10"/>
<comment type="caution">
    <text evidence="13">The sequence shown here is derived from an EMBL/GenBank/DDBJ whole genome shotgun (WGS) entry which is preliminary data.</text>
</comment>
<dbReference type="GO" id="GO:0005886">
    <property type="term" value="C:plasma membrane"/>
    <property type="evidence" value="ECO:0007669"/>
    <property type="project" value="UniProtKB-SubCell"/>
</dbReference>
<comment type="similarity">
    <text evidence="10 12">Belongs to the ApbE family.</text>
</comment>
<keyword evidence="12" id="KW-0449">Lipoprotein</keyword>
<evidence type="ECO:0000313" key="13">
    <source>
        <dbReference type="EMBL" id="GGD13360.1"/>
    </source>
</evidence>
<feature type="binding site" evidence="11">
    <location>
        <position position="303"/>
    </location>
    <ligand>
        <name>Mg(2+)</name>
        <dbReference type="ChEBI" id="CHEBI:18420"/>
    </ligand>
</feature>
<dbReference type="InterPro" id="IPR003374">
    <property type="entry name" value="ApbE-like_sf"/>
</dbReference>
<dbReference type="Pfam" id="PF02424">
    <property type="entry name" value="ApbE"/>
    <property type="match status" value="1"/>
</dbReference>
<evidence type="ECO:0000256" key="1">
    <source>
        <dbReference type="ARBA" id="ARBA00011955"/>
    </source>
</evidence>
<organism evidence="13 14">
    <name type="scientific">Flavobacterium orientale</name>
    <dbReference type="NCBI Taxonomy" id="1756020"/>
    <lineage>
        <taxon>Bacteria</taxon>
        <taxon>Pseudomonadati</taxon>
        <taxon>Bacteroidota</taxon>
        <taxon>Flavobacteriia</taxon>
        <taxon>Flavobacteriales</taxon>
        <taxon>Flavobacteriaceae</taxon>
        <taxon>Flavobacterium</taxon>
    </lineage>
</organism>
<gene>
    <name evidence="13" type="ORF">GCM10011343_00550</name>
</gene>
<keyword evidence="14" id="KW-1185">Reference proteome</keyword>
<dbReference type="InterPro" id="IPR024932">
    <property type="entry name" value="ApbE"/>
</dbReference>
<accession>A0A917D9B7</accession>
<comment type="cofactor">
    <cofactor evidence="11">
        <name>Mg(2+)</name>
        <dbReference type="ChEBI" id="CHEBI:18420"/>
    </cofactor>
    <cofactor evidence="11">
        <name>Mn(2+)</name>
        <dbReference type="ChEBI" id="CHEBI:29035"/>
    </cofactor>
    <text evidence="11">Magnesium. Can also use manganese.</text>
</comment>
<evidence type="ECO:0000256" key="4">
    <source>
        <dbReference type="ARBA" id="ARBA00022679"/>
    </source>
</evidence>
<keyword evidence="12" id="KW-0472">Membrane</keyword>
<dbReference type="SUPFAM" id="SSF143631">
    <property type="entry name" value="ApbE-like"/>
    <property type="match status" value="1"/>
</dbReference>
<feature type="binding site" evidence="11">
    <location>
        <position position="307"/>
    </location>
    <ligand>
        <name>Mg(2+)</name>
        <dbReference type="ChEBI" id="CHEBI:18420"/>
    </ligand>
</feature>
<dbReference type="PANTHER" id="PTHR30040">
    <property type="entry name" value="THIAMINE BIOSYNTHESIS LIPOPROTEIN APBE"/>
    <property type="match status" value="1"/>
</dbReference>
<evidence type="ECO:0000256" key="3">
    <source>
        <dbReference type="ARBA" id="ARBA00022630"/>
    </source>
</evidence>
<keyword evidence="12" id="KW-1003">Cell membrane</keyword>
<evidence type="ECO:0000313" key="14">
    <source>
        <dbReference type="Proteomes" id="UP000625735"/>
    </source>
</evidence>
<dbReference type="Proteomes" id="UP000625735">
    <property type="component" value="Unassembled WGS sequence"/>
</dbReference>
<dbReference type="Gene3D" id="3.10.520.10">
    <property type="entry name" value="ApbE-like domains"/>
    <property type="match status" value="1"/>
</dbReference>
<evidence type="ECO:0000256" key="5">
    <source>
        <dbReference type="ARBA" id="ARBA00022723"/>
    </source>
</evidence>
<reference evidence="13" key="1">
    <citation type="journal article" date="2014" name="Int. J. Syst. Evol. Microbiol.">
        <title>Complete genome sequence of Corynebacterium casei LMG S-19264T (=DSM 44701T), isolated from a smear-ripened cheese.</title>
        <authorList>
            <consortium name="US DOE Joint Genome Institute (JGI-PGF)"/>
            <person name="Walter F."/>
            <person name="Albersmeier A."/>
            <person name="Kalinowski J."/>
            <person name="Ruckert C."/>
        </authorList>
    </citation>
    <scope>NUCLEOTIDE SEQUENCE</scope>
    <source>
        <strain evidence="13">CGMCC 1.12506</strain>
    </source>
</reference>
<name>A0A917D9B7_9FLAO</name>
<dbReference type="GO" id="GO:0016740">
    <property type="term" value="F:transferase activity"/>
    <property type="evidence" value="ECO:0007669"/>
    <property type="project" value="UniProtKB-UniRule"/>
</dbReference>
<dbReference type="AlphaFoldDB" id="A0A917D9B7"/>
<evidence type="ECO:0000256" key="8">
    <source>
        <dbReference type="ARBA" id="ARBA00031306"/>
    </source>
</evidence>
<keyword evidence="3 10" id="KW-0285">Flavoprotein</keyword>
<keyword evidence="6 10" id="KW-0274">FAD</keyword>
<sequence length="354" mass="39660">MKNQLQEMKITSSVTKELKRLVSVFVIAFLLISCEYSKKEQIFILQGEAQGSTYAIKYISSNETIKKASIDSLLLEFDLSLSTYRPDSKISKINNGDTTIVVDDFFSKTFTTSQEIYQATDKLFDPTIGVLVNAYGFGPTKEKIDLNQSKIDSLLTYVGFDKVKLNEDNTISKKHSETYFDFNAIAQGYSVDVVSEFLKSKGIQNAIVEIGGEIYAFGKNTVEDKNWIVGIDDPTQSPEERTLIAKIKLENLGMATSGNYRKVKTDSLTGQKFVHIINPKTGISEKSTVLSATVLAPKCIDADGYATAFMIMDLEESKKLLALRDDLYVLLIYTNEDNQMQQFKTTNFQALILE</sequence>
<evidence type="ECO:0000256" key="2">
    <source>
        <dbReference type="ARBA" id="ARBA00016337"/>
    </source>
</evidence>
<keyword evidence="4 10" id="KW-0808">Transferase</keyword>
<evidence type="ECO:0000256" key="6">
    <source>
        <dbReference type="ARBA" id="ARBA00022827"/>
    </source>
</evidence>
<dbReference type="PANTHER" id="PTHR30040:SF2">
    <property type="entry name" value="FAD:PROTEIN FMN TRANSFERASE"/>
    <property type="match status" value="1"/>
</dbReference>
<keyword evidence="5 10" id="KW-0479">Metal-binding</keyword>
<evidence type="ECO:0000256" key="10">
    <source>
        <dbReference type="PIRNR" id="PIRNR006268"/>
    </source>
</evidence>
<comment type="catalytic activity">
    <reaction evidence="9 10 12">
        <text>L-threonyl-[protein] + FAD = FMN-L-threonyl-[protein] + AMP + H(+)</text>
        <dbReference type="Rhea" id="RHEA:36847"/>
        <dbReference type="Rhea" id="RHEA-COMP:11060"/>
        <dbReference type="Rhea" id="RHEA-COMP:11061"/>
        <dbReference type="ChEBI" id="CHEBI:15378"/>
        <dbReference type="ChEBI" id="CHEBI:30013"/>
        <dbReference type="ChEBI" id="CHEBI:57692"/>
        <dbReference type="ChEBI" id="CHEBI:74257"/>
        <dbReference type="ChEBI" id="CHEBI:456215"/>
        <dbReference type="EC" id="2.7.1.180"/>
    </reaction>
</comment>
<evidence type="ECO:0000256" key="9">
    <source>
        <dbReference type="ARBA" id="ARBA00048540"/>
    </source>
</evidence>
<keyword evidence="12" id="KW-0997">Cell inner membrane</keyword>
<evidence type="ECO:0000256" key="7">
    <source>
        <dbReference type="ARBA" id="ARBA00022842"/>
    </source>
</evidence>
<dbReference type="GO" id="GO:0046872">
    <property type="term" value="F:metal ion binding"/>
    <property type="evidence" value="ECO:0007669"/>
    <property type="project" value="UniProtKB-UniRule"/>
</dbReference>
<feature type="binding site" evidence="11">
    <location>
        <position position="184"/>
    </location>
    <ligand>
        <name>Mg(2+)</name>
        <dbReference type="ChEBI" id="CHEBI:18420"/>
    </ligand>
</feature>
<dbReference type="PIRSF" id="PIRSF006268">
    <property type="entry name" value="ApbE"/>
    <property type="match status" value="1"/>
</dbReference>
<protein>
    <recommendedName>
        <fullName evidence="2 10">FAD:protein FMN transferase</fullName>
        <ecNumber evidence="1 10">2.7.1.180</ecNumber>
    </recommendedName>
    <alternativeName>
        <fullName evidence="8 10">Flavin transferase</fullName>
    </alternativeName>
</protein>
<dbReference type="EMBL" id="BMFG01000001">
    <property type="protein sequence ID" value="GGD13360.1"/>
    <property type="molecule type" value="Genomic_DNA"/>
</dbReference>
<evidence type="ECO:0000256" key="12">
    <source>
        <dbReference type="RuleBase" id="RU363002"/>
    </source>
</evidence>
<keyword evidence="7 10" id="KW-0460">Magnesium</keyword>
<proteinExistence type="inferred from homology"/>
<evidence type="ECO:0000256" key="11">
    <source>
        <dbReference type="PIRSR" id="PIRSR006268-2"/>
    </source>
</evidence>
<dbReference type="PROSITE" id="PS51257">
    <property type="entry name" value="PROKAR_LIPOPROTEIN"/>
    <property type="match status" value="1"/>
</dbReference>
<reference evidence="13" key="2">
    <citation type="submission" date="2020-09" db="EMBL/GenBank/DDBJ databases">
        <authorList>
            <person name="Sun Q."/>
            <person name="Zhou Y."/>
        </authorList>
    </citation>
    <scope>NUCLEOTIDE SEQUENCE</scope>
    <source>
        <strain evidence="13">CGMCC 1.12506</strain>
    </source>
</reference>
<comment type="function">
    <text evidence="12">Flavin transferase that catalyzes the transfer of the FMN moiety of FAD and its covalent binding to the hydroxyl group of a threonine residue in a target flavoprotein.</text>
</comment>